<proteinExistence type="predicted"/>
<keyword evidence="4 6" id="KW-1133">Transmembrane helix</keyword>
<evidence type="ECO:0000313" key="10">
    <source>
        <dbReference type="Proteomes" id="UP000010433"/>
    </source>
</evidence>
<evidence type="ECO:0000256" key="1">
    <source>
        <dbReference type="ARBA" id="ARBA00004651"/>
    </source>
</evidence>
<dbReference type="Pfam" id="PF13567">
    <property type="entry name" value="DUF4131"/>
    <property type="match status" value="1"/>
</dbReference>
<dbReference type="RefSeq" id="WP_009160948.1">
    <property type="nucleotide sequence ID" value="NZ_KB290959.1"/>
</dbReference>
<name>L1N2K6_9BACT</name>
<dbReference type="GO" id="GO:0005886">
    <property type="term" value="C:plasma membrane"/>
    <property type="evidence" value="ECO:0007669"/>
    <property type="project" value="UniProtKB-SubCell"/>
</dbReference>
<protein>
    <submittedName>
        <fullName evidence="9">ComEC/Rec2-like protein</fullName>
    </submittedName>
</protein>
<dbReference type="PANTHER" id="PTHR30619:SF1">
    <property type="entry name" value="RECOMBINATION PROTEIN 2"/>
    <property type="match status" value="1"/>
</dbReference>
<evidence type="ECO:0000259" key="8">
    <source>
        <dbReference type="Pfam" id="PF13567"/>
    </source>
</evidence>
<dbReference type="STRING" id="1127699.HMPREF9151_02087"/>
<feature type="transmembrane region" description="Helical" evidence="6">
    <location>
        <begin position="309"/>
        <end position="335"/>
    </location>
</feature>
<dbReference type="InterPro" id="IPR052159">
    <property type="entry name" value="Competence_DNA_uptake"/>
</dbReference>
<dbReference type="NCBIfam" id="TIGR00360">
    <property type="entry name" value="ComEC_N-term"/>
    <property type="match status" value="1"/>
</dbReference>
<feature type="transmembrane region" description="Helical" evidence="6">
    <location>
        <begin position="370"/>
        <end position="389"/>
    </location>
</feature>
<dbReference type="OrthoDB" id="9761531at2"/>
<keyword evidence="2" id="KW-1003">Cell membrane</keyword>
<feature type="transmembrane region" description="Helical" evidence="6">
    <location>
        <begin position="463"/>
        <end position="486"/>
    </location>
</feature>
<dbReference type="InterPro" id="IPR004477">
    <property type="entry name" value="ComEC_N"/>
</dbReference>
<evidence type="ECO:0000259" key="7">
    <source>
        <dbReference type="Pfam" id="PF03772"/>
    </source>
</evidence>
<dbReference type="PANTHER" id="PTHR30619">
    <property type="entry name" value="DNA INTERNALIZATION/COMPETENCE PROTEIN COMEC/REC2"/>
    <property type="match status" value="1"/>
</dbReference>
<organism evidence="9 10">
    <name type="scientific">Hoylesella saccharolytica F0055</name>
    <dbReference type="NCBI Taxonomy" id="1127699"/>
    <lineage>
        <taxon>Bacteria</taxon>
        <taxon>Pseudomonadati</taxon>
        <taxon>Bacteroidota</taxon>
        <taxon>Bacteroidia</taxon>
        <taxon>Bacteroidales</taxon>
        <taxon>Prevotellaceae</taxon>
        <taxon>Hoylesella</taxon>
    </lineage>
</organism>
<evidence type="ECO:0000313" key="9">
    <source>
        <dbReference type="EMBL" id="EKX97489.1"/>
    </source>
</evidence>
<feature type="transmembrane region" description="Helical" evidence="6">
    <location>
        <begin position="401"/>
        <end position="423"/>
    </location>
</feature>
<feature type="transmembrane region" description="Helical" evidence="6">
    <location>
        <begin position="429"/>
        <end position="456"/>
    </location>
</feature>
<feature type="transmembrane region" description="Helical" evidence="6">
    <location>
        <begin position="6"/>
        <end position="27"/>
    </location>
</feature>
<evidence type="ECO:0000256" key="4">
    <source>
        <dbReference type="ARBA" id="ARBA00022989"/>
    </source>
</evidence>
<evidence type="ECO:0000256" key="5">
    <source>
        <dbReference type="ARBA" id="ARBA00023136"/>
    </source>
</evidence>
<dbReference type="HOGENOM" id="CLU_010363_5_1_10"/>
<feature type="domain" description="DUF4131" evidence="8">
    <location>
        <begin position="35"/>
        <end position="187"/>
    </location>
</feature>
<dbReference type="Pfam" id="PF03772">
    <property type="entry name" value="Competence"/>
    <property type="match status" value="1"/>
</dbReference>
<feature type="transmembrane region" description="Helical" evidence="6">
    <location>
        <begin position="59"/>
        <end position="78"/>
    </location>
</feature>
<keyword evidence="10" id="KW-1185">Reference proteome</keyword>
<feature type="transmembrane region" description="Helical" evidence="6">
    <location>
        <begin position="347"/>
        <end position="364"/>
    </location>
</feature>
<feature type="transmembrane region" description="Helical" evidence="6">
    <location>
        <begin position="34"/>
        <end position="53"/>
    </location>
</feature>
<keyword evidence="5 6" id="KW-0472">Membrane</keyword>
<dbReference type="AlphaFoldDB" id="L1N2K6"/>
<dbReference type="PATRIC" id="fig|1127699.3.peg.1904"/>
<gene>
    <name evidence="9" type="ORF">HMPREF9151_02087</name>
</gene>
<evidence type="ECO:0000256" key="2">
    <source>
        <dbReference type="ARBA" id="ARBA00022475"/>
    </source>
</evidence>
<comment type="caution">
    <text evidence="9">The sequence shown here is derived from an EMBL/GenBank/DDBJ whole genome shotgun (WGS) entry which is preliminary data.</text>
</comment>
<dbReference type="Proteomes" id="UP000010433">
    <property type="component" value="Unassembled WGS sequence"/>
</dbReference>
<reference evidence="9 10" key="1">
    <citation type="submission" date="2012-05" db="EMBL/GenBank/DDBJ databases">
        <authorList>
            <person name="Weinstock G."/>
            <person name="Sodergren E."/>
            <person name="Lobos E.A."/>
            <person name="Fulton L."/>
            <person name="Fulton R."/>
            <person name="Courtney L."/>
            <person name="Fronick C."/>
            <person name="O'Laughlin M."/>
            <person name="Godfrey J."/>
            <person name="Wilson R.M."/>
            <person name="Miner T."/>
            <person name="Farmer C."/>
            <person name="Delehaunty K."/>
            <person name="Cordes M."/>
            <person name="Minx P."/>
            <person name="Tomlinson C."/>
            <person name="Chen J."/>
            <person name="Wollam A."/>
            <person name="Pepin K.H."/>
            <person name="Bhonagiri V."/>
            <person name="Zhang X."/>
            <person name="Suruliraj S."/>
            <person name="Warren W."/>
            <person name="Mitreva M."/>
            <person name="Mardis E.R."/>
            <person name="Wilson R.K."/>
        </authorList>
    </citation>
    <scope>NUCLEOTIDE SEQUENCE [LARGE SCALE GENOMIC DNA]</scope>
    <source>
        <strain evidence="9 10">F0055</strain>
    </source>
</reference>
<accession>L1N2K6</accession>
<keyword evidence="3 6" id="KW-0812">Transmembrane</keyword>
<dbReference type="EMBL" id="AMEP01000138">
    <property type="protein sequence ID" value="EKX97489.1"/>
    <property type="molecule type" value="Genomic_DNA"/>
</dbReference>
<sequence>MVKTNGAIQFVPLLRIVLMLIIGILVGDALQNSVPSVAYFVLLVGLLLLFFIARKHPLLSGNIIFLATFAFGAWLFSLKKNDLQRCPTDVPLVYTAVVCDVPTVHGKVLKCNLLVIDTENTSQCEPFKIRASILRDTLTHRWKTLVPGKCIRAQSVLRNDFTFQTHSHFSFQRWMAAHQIKATTFIYCDDWQQTVASERQWAALSVWQQLQLRLLNYRQKLISQTWSGKLNKDKEALLASVTLGEKSKLSQRQRDAYNLAGVSHVLALSGLHLGIIYTLLSLFFSYLIGLFVPREWTHLCAQSIVIPAVWGYVFLVGIPSSAVRAAVMISVYAVVSLLNREKMSVNVLALAAVIMLVYNPMLLWDVGFQLSFVSVLSIFVFYRPIYHFAGINRWGRIPAFLWGLIAVSVAAQIGVFPLVIYYFERFSFYFILSNVIIVPIMTLLLYTALVSLAFWFMPELTRLCLALMDMLLSVMNATVSFFSGGVDHLQINGVQVCLIYLLIGCLYMLTRYVYFLYSPIRYN</sequence>
<comment type="subcellular location">
    <subcellularLocation>
        <location evidence="1">Cell membrane</location>
        <topology evidence="1">Multi-pass membrane protein</topology>
    </subcellularLocation>
</comment>
<feature type="transmembrane region" description="Helical" evidence="6">
    <location>
        <begin position="256"/>
        <end position="289"/>
    </location>
</feature>
<feature type="transmembrane region" description="Helical" evidence="6">
    <location>
        <begin position="498"/>
        <end position="517"/>
    </location>
</feature>
<evidence type="ECO:0000256" key="6">
    <source>
        <dbReference type="SAM" id="Phobius"/>
    </source>
</evidence>
<dbReference type="InterPro" id="IPR025405">
    <property type="entry name" value="DUF4131"/>
</dbReference>
<feature type="domain" description="ComEC/Rec2-related protein" evidence="7">
    <location>
        <begin position="242"/>
        <end position="509"/>
    </location>
</feature>
<evidence type="ECO:0000256" key="3">
    <source>
        <dbReference type="ARBA" id="ARBA00022692"/>
    </source>
</evidence>